<dbReference type="InterPro" id="IPR025062">
    <property type="entry name" value="DUF4003"/>
</dbReference>
<dbReference type="AlphaFoldDB" id="A0A3N9UCA1"/>
<dbReference type="EMBL" id="RRCT01000013">
    <property type="protein sequence ID" value="RQW73957.1"/>
    <property type="molecule type" value="Genomic_DNA"/>
</dbReference>
<sequence>MNEEQFSKQFQENYDRVINYMGHGSDQHLVMSLASKYTINKKQFSGVMLRKVMEIINEEKSFSLQLESALSYKLASYLMEEKDIHIAIKQINNHDSLLADVKFKQSSFRILGALFLQEDSLEHARRAKSLFEEMNRRQPFLTSKEDIPYVVVQTSVQEDSIGQRAETIQRYYLELKKHQFIIGNHLQALSQIMTIYSTEYNALLVQYTVQLRKELNKQNIKVKRVHYPFIGILALAATDDFKIEEICILYQQLIEQKAFRYAKEYALIIAIQKIVNDLLNVQNLVDLTPLTRLSQMSEIAEFVLEFTSLIPSGVSVIIDFLN</sequence>
<comment type="caution">
    <text evidence="1">The sequence shown here is derived from an EMBL/GenBank/DDBJ whole genome shotgun (WGS) entry which is preliminary data.</text>
</comment>
<evidence type="ECO:0000313" key="1">
    <source>
        <dbReference type="EMBL" id="RQW73957.1"/>
    </source>
</evidence>
<accession>A0A3N9UCA1</accession>
<gene>
    <name evidence="1" type="ORF">EBB45_13490</name>
</gene>
<dbReference type="Proteomes" id="UP000274033">
    <property type="component" value="Unassembled WGS sequence"/>
</dbReference>
<reference evidence="1 2" key="1">
    <citation type="journal article" date="2013" name="J. Microbiol.">
        <title>Lysinibacillus chungkukjangi sp. nov., isolated from Chungkukjang, Korean fermented soybean food.</title>
        <authorList>
            <person name="Kim S.J."/>
            <person name="Jang Y.H."/>
            <person name="Hamada M."/>
            <person name="Ahn J.H."/>
            <person name="Weon H.Y."/>
            <person name="Suzuki K."/>
            <person name="Whang K.S."/>
            <person name="Kwon S.W."/>
        </authorList>
    </citation>
    <scope>NUCLEOTIDE SEQUENCE [LARGE SCALE GENOMIC DNA]</scope>
    <source>
        <strain evidence="1 2">MCCC 1A12701</strain>
    </source>
</reference>
<organism evidence="1 2">
    <name type="scientific">Lysinibacillus composti</name>
    <dbReference type="NCBI Taxonomy" id="720633"/>
    <lineage>
        <taxon>Bacteria</taxon>
        <taxon>Bacillati</taxon>
        <taxon>Bacillota</taxon>
        <taxon>Bacilli</taxon>
        <taxon>Bacillales</taxon>
        <taxon>Bacillaceae</taxon>
        <taxon>Lysinibacillus</taxon>
    </lineage>
</organism>
<dbReference type="Pfam" id="PF13170">
    <property type="entry name" value="DUF4003"/>
    <property type="match status" value="1"/>
</dbReference>
<keyword evidence="2" id="KW-1185">Reference proteome</keyword>
<proteinExistence type="predicted"/>
<name>A0A3N9UCA1_9BACI</name>
<protein>
    <submittedName>
        <fullName evidence="1">DUF4003 family protein</fullName>
    </submittedName>
</protein>
<evidence type="ECO:0000313" key="2">
    <source>
        <dbReference type="Proteomes" id="UP000274033"/>
    </source>
</evidence>
<dbReference type="OrthoDB" id="1778393at2"/>
<dbReference type="RefSeq" id="WP_124765595.1">
    <property type="nucleotide sequence ID" value="NZ_JAFBDY010000013.1"/>
</dbReference>